<dbReference type="PANTHER" id="PTHR35859">
    <property type="entry name" value="NONSELECTIVE CATION CHANNEL PROTEIN"/>
    <property type="match status" value="1"/>
</dbReference>
<dbReference type="PANTHER" id="PTHR35859:SF6">
    <property type="entry name" value="ION TRANSPORT DOMAIN-CONTAINING PROTEIN"/>
    <property type="match status" value="1"/>
</dbReference>
<reference evidence="5 6" key="1">
    <citation type="journal article" date="2020" name="ISME J.">
        <title>Uncovering the hidden diversity of litter-decomposition mechanisms in mushroom-forming fungi.</title>
        <authorList>
            <person name="Floudas D."/>
            <person name="Bentzer J."/>
            <person name="Ahren D."/>
            <person name="Johansson T."/>
            <person name="Persson P."/>
            <person name="Tunlid A."/>
        </authorList>
    </citation>
    <scope>NUCLEOTIDE SEQUENCE [LARGE SCALE GENOMIC DNA]</scope>
    <source>
        <strain evidence="5 6">CBS 661.87</strain>
    </source>
</reference>
<keyword evidence="2" id="KW-0812">Transmembrane</keyword>
<feature type="compositionally biased region" description="Low complexity" evidence="1">
    <location>
        <begin position="625"/>
        <end position="634"/>
    </location>
</feature>
<feature type="transmembrane region" description="Helical" evidence="2">
    <location>
        <begin position="286"/>
        <end position="309"/>
    </location>
</feature>
<feature type="region of interest" description="Disordered" evidence="1">
    <location>
        <begin position="590"/>
        <end position="660"/>
    </location>
</feature>
<dbReference type="OrthoDB" id="2373987at2759"/>
<dbReference type="InterPro" id="IPR056336">
    <property type="entry name" value="YVC1_C"/>
</dbReference>
<evidence type="ECO:0000313" key="6">
    <source>
        <dbReference type="Proteomes" id="UP000565441"/>
    </source>
</evidence>
<accession>A0A8H5HEV0</accession>
<feature type="domain" description="YVC1 N-terminal linker helical" evidence="3">
    <location>
        <begin position="22"/>
        <end position="198"/>
    </location>
</feature>
<feature type="transmembrane region" description="Helical" evidence="2">
    <location>
        <begin position="426"/>
        <end position="447"/>
    </location>
</feature>
<feature type="domain" description="Calcium channel YVC1-like C-terminal transmembrane" evidence="4">
    <location>
        <begin position="239"/>
        <end position="531"/>
    </location>
</feature>
<keyword evidence="2" id="KW-0472">Membrane</keyword>
<comment type="caution">
    <text evidence="5">The sequence shown here is derived from an EMBL/GenBank/DDBJ whole genome shotgun (WGS) entry which is preliminary data.</text>
</comment>
<proteinExistence type="predicted"/>
<evidence type="ECO:0000313" key="5">
    <source>
        <dbReference type="EMBL" id="KAF5381962.1"/>
    </source>
</evidence>
<name>A0A8H5HEV0_9AGAR</name>
<feature type="transmembrane region" description="Helical" evidence="2">
    <location>
        <begin position="511"/>
        <end position="528"/>
    </location>
</feature>
<dbReference type="InterPro" id="IPR052971">
    <property type="entry name" value="TRP_calcium_channel"/>
</dbReference>
<feature type="transmembrane region" description="Helical" evidence="2">
    <location>
        <begin position="330"/>
        <end position="351"/>
    </location>
</feature>
<feature type="transmembrane region" description="Helical" evidence="2">
    <location>
        <begin position="229"/>
        <end position="251"/>
    </location>
</feature>
<dbReference type="InterPro" id="IPR056337">
    <property type="entry name" value="LHD_YVC1"/>
</dbReference>
<keyword evidence="6" id="KW-1185">Reference proteome</keyword>
<dbReference type="EMBL" id="JAACJP010000009">
    <property type="protein sequence ID" value="KAF5381962.1"/>
    <property type="molecule type" value="Genomic_DNA"/>
</dbReference>
<dbReference type="Pfam" id="PF23317">
    <property type="entry name" value="YVC1_C"/>
    <property type="match status" value="1"/>
</dbReference>
<feature type="region of interest" description="Disordered" evidence="1">
    <location>
        <begin position="1314"/>
        <end position="1335"/>
    </location>
</feature>
<feature type="compositionally biased region" description="Polar residues" evidence="1">
    <location>
        <begin position="1323"/>
        <end position="1335"/>
    </location>
</feature>
<evidence type="ECO:0000259" key="3">
    <source>
        <dbReference type="Pfam" id="PF23190"/>
    </source>
</evidence>
<evidence type="ECO:0000256" key="2">
    <source>
        <dbReference type="SAM" id="Phobius"/>
    </source>
</evidence>
<gene>
    <name evidence="5" type="ORF">D9615_004249</name>
</gene>
<keyword evidence="2" id="KW-1133">Transmembrane helix</keyword>
<sequence>MDHEHQGLLAPTPEFLASVKVFPLIPSLKKDVIRTIGNALSWEQLTASDINFTIVRPIVQKYARLKNMAVVYACLVVRQYFLSQSEGDLANAGVMQSRATLCEILAMKLLSRFASNHIQLVAVLTTRWNPLAGATSEIVEQVSQAVGGDEGDMDSAQSALEMAISTQAKAFLASPVSQNVVNDIYSGRIVFTLSANRSILADNYKPRAIELYDCRNAPFIDHYRLRVPFYGAMLEFLNFALLLIIFMLCLSNQDKTQITGWEMIFILFAGAFTLEEYTAATEHGWIIYIANVLWNVFDFSFVAIFLAYISLRIKGLSHNDIESSDLAFDILSCGACILFPRLVFFVISNNVVILSLRAMVSQFVFFIGIAAACFSGLLFTLWTLGKDEEPSPSLNSIAWLLTQIWFGNTSLSFADASHFHPVFGPVLMITFAAMSNTLLLTILISLLSNTVARIDANATQEYLFQFAILTMDGVKSDALFSYQPPFNVLAFLILKPATFILSPRALHTTNVFLIKLTSLPTLILIGLYERYFAAGQRFAETGREAAHSLFNSLPRHIKHMPLVEALIGSSSSDIYEAIFDVDLTSELDPFEDSDDEVPNLRSFHSRESVGGGGVPLTPRRRKRVVSSVGPSSPRDLSFNLPSPEPLPSADLPVQPSTSRSPLAMLFGSRMPLSDGQTVASRTEAAVRRVEAMMEDIRDLPVQKLKDEMKDLQDRQARIENLLLVLTRGMRETPYRHDDSQKIFPGVEEALATVWSIAKKENFDDLFELRKVERDNPPIDVVIPDTFLVLKNPTNALFPFDTAALITMEYVQILKDVISFYIDPYAGHADQASETGNDEGPMDVDEPDENQLLLNIVEKNPFKNNPSLQQRRQASGFILLGNPGIGKTVWLKFLLVLRLLARQPTIFQDRPQHFLFFDGERVFSRDCEGDSFAALYLINSGQIPKYTWCLIDTNDALTTIPQSIHDLQLFIVQSSSPHSQRLHWLNKTQFTYMKYYMKPWTLSELILGRTLQPRILSEANIEGFYNKYGPFPRQVYGYARAPSRYEEGLLGKIDQMTLKKLQRLFAETINTTHSHDVSHPLILISPTEVRSKPTLSIPTCHLFQLLRGVFVDCLLENSALLYDAFLENPRTRAPAGYLLEEKMHLLCGGGEWEIVPLERSRHAGPKNHHWKTPEESPKPQYLYLGREEAHISINDEQLPAQATYKTLKLINYLGGVLLDLQDAYYRPLRGNEATYDTSIYDRATKTATIFQATVSEQLSVKEKGLAWLQSLGVKRFRYIAVTPPGSKIDLPFPKRYVPFVGEVIAIAAENEISSDHENHKNRAMASSQRHSGSLKA</sequence>
<feature type="transmembrane region" description="Helical" evidence="2">
    <location>
        <begin position="363"/>
        <end position="384"/>
    </location>
</feature>
<dbReference type="Proteomes" id="UP000565441">
    <property type="component" value="Unassembled WGS sequence"/>
</dbReference>
<protein>
    <submittedName>
        <fullName evidence="5">Uncharacterized protein</fullName>
    </submittedName>
</protein>
<evidence type="ECO:0000256" key="1">
    <source>
        <dbReference type="SAM" id="MobiDB-lite"/>
    </source>
</evidence>
<dbReference type="Pfam" id="PF23190">
    <property type="entry name" value="LHD_TRPY1"/>
    <property type="match status" value="1"/>
</dbReference>
<organism evidence="5 6">
    <name type="scientific">Tricholomella constricta</name>
    <dbReference type="NCBI Taxonomy" id="117010"/>
    <lineage>
        <taxon>Eukaryota</taxon>
        <taxon>Fungi</taxon>
        <taxon>Dikarya</taxon>
        <taxon>Basidiomycota</taxon>
        <taxon>Agaricomycotina</taxon>
        <taxon>Agaricomycetes</taxon>
        <taxon>Agaricomycetidae</taxon>
        <taxon>Agaricales</taxon>
        <taxon>Tricholomatineae</taxon>
        <taxon>Lyophyllaceae</taxon>
        <taxon>Tricholomella</taxon>
    </lineage>
</organism>
<evidence type="ECO:0000259" key="4">
    <source>
        <dbReference type="Pfam" id="PF23317"/>
    </source>
</evidence>